<comment type="caution">
    <text evidence="2">The sequence shown here is derived from an EMBL/GenBank/DDBJ whole genome shotgun (WGS) entry which is preliminary data.</text>
</comment>
<dbReference type="GO" id="GO:0008168">
    <property type="term" value="F:methyltransferase activity"/>
    <property type="evidence" value="ECO:0007669"/>
    <property type="project" value="UniProtKB-KW"/>
</dbReference>
<dbReference type="Proteomes" id="UP001596087">
    <property type="component" value="Unassembled WGS sequence"/>
</dbReference>
<proteinExistence type="predicted"/>
<dbReference type="GO" id="GO:0032259">
    <property type="term" value="P:methylation"/>
    <property type="evidence" value="ECO:0007669"/>
    <property type="project" value="UniProtKB-KW"/>
</dbReference>
<protein>
    <submittedName>
        <fullName evidence="2">Methyltransferase domain-containing protein</fullName>
    </submittedName>
</protein>
<dbReference type="InterPro" id="IPR025714">
    <property type="entry name" value="Methyltranfer_dom"/>
</dbReference>
<dbReference type="RefSeq" id="WP_378593128.1">
    <property type="nucleotide sequence ID" value="NZ_JBHSKD010000027.1"/>
</dbReference>
<name>A0ABW0BP84_9ACTN</name>
<keyword evidence="3" id="KW-1185">Reference proteome</keyword>
<organism evidence="2 3">
    <name type="scientific">Nocardioides taihuensis</name>
    <dbReference type="NCBI Taxonomy" id="1835606"/>
    <lineage>
        <taxon>Bacteria</taxon>
        <taxon>Bacillati</taxon>
        <taxon>Actinomycetota</taxon>
        <taxon>Actinomycetes</taxon>
        <taxon>Propionibacteriales</taxon>
        <taxon>Nocardioidaceae</taxon>
        <taxon>Nocardioides</taxon>
    </lineage>
</organism>
<dbReference type="PANTHER" id="PTHR43591:SF24">
    <property type="entry name" value="2-METHOXY-6-POLYPRENYL-1,4-BENZOQUINOL METHYLASE, MITOCHONDRIAL"/>
    <property type="match status" value="1"/>
</dbReference>
<evidence type="ECO:0000259" key="1">
    <source>
        <dbReference type="Pfam" id="PF13847"/>
    </source>
</evidence>
<sequence>MSPDDVYTHGHAEPVLRSHRWRTAENSAGHLLPHLREDALVLDVGCGPGTITVDLARRVPRGRVVGLDRSADVVAQAAEEVARSGVPNVEVTTGDVYALAHDDDTFDVVHAHQVLQHLTDPVAALRELGRVCRPDGLVAVRDSDYAAFTWWPEAPGLDEWLDVYRRVARGNGAEPDAGRRLKAWAREAGLEVVAATAGVWCYSSPDEAAWWGGLWADRLVGSALADQAVEQGVATADDLARLAAAWREWATSPDAWFVVPHGEVLARPS</sequence>
<dbReference type="Gene3D" id="3.40.50.150">
    <property type="entry name" value="Vaccinia Virus protein VP39"/>
    <property type="match status" value="1"/>
</dbReference>
<dbReference type="SUPFAM" id="SSF53335">
    <property type="entry name" value="S-adenosyl-L-methionine-dependent methyltransferases"/>
    <property type="match status" value="1"/>
</dbReference>
<dbReference type="InterPro" id="IPR029063">
    <property type="entry name" value="SAM-dependent_MTases_sf"/>
</dbReference>
<evidence type="ECO:0000313" key="2">
    <source>
        <dbReference type="EMBL" id="MFC5179196.1"/>
    </source>
</evidence>
<feature type="domain" description="Methyltransferase" evidence="1">
    <location>
        <begin position="39"/>
        <end position="144"/>
    </location>
</feature>
<dbReference type="CDD" id="cd02440">
    <property type="entry name" value="AdoMet_MTases"/>
    <property type="match status" value="1"/>
</dbReference>
<reference evidence="3" key="1">
    <citation type="journal article" date="2019" name="Int. J. Syst. Evol. Microbiol.">
        <title>The Global Catalogue of Microorganisms (GCM) 10K type strain sequencing project: providing services to taxonomists for standard genome sequencing and annotation.</title>
        <authorList>
            <consortium name="The Broad Institute Genomics Platform"/>
            <consortium name="The Broad Institute Genome Sequencing Center for Infectious Disease"/>
            <person name="Wu L."/>
            <person name="Ma J."/>
        </authorList>
    </citation>
    <scope>NUCLEOTIDE SEQUENCE [LARGE SCALE GENOMIC DNA]</scope>
    <source>
        <strain evidence="3">DFY41</strain>
    </source>
</reference>
<keyword evidence="2" id="KW-0808">Transferase</keyword>
<accession>A0ABW0BP84</accession>
<dbReference type="PANTHER" id="PTHR43591">
    <property type="entry name" value="METHYLTRANSFERASE"/>
    <property type="match status" value="1"/>
</dbReference>
<keyword evidence="2" id="KW-0489">Methyltransferase</keyword>
<dbReference type="EMBL" id="JBHSKD010000027">
    <property type="protein sequence ID" value="MFC5179196.1"/>
    <property type="molecule type" value="Genomic_DNA"/>
</dbReference>
<gene>
    <name evidence="2" type="ORF">ACFPGP_21115</name>
</gene>
<dbReference type="Pfam" id="PF13847">
    <property type="entry name" value="Methyltransf_31"/>
    <property type="match status" value="1"/>
</dbReference>
<evidence type="ECO:0000313" key="3">
    <source>
        <dbReference type="Proteomes" id="UP001596087"/>
    </source>
</evidence>